<keyword evidence="4" id="KW-0274">FAD</keyword>
<organism evidence="8 9">
    <name type="scientific">Hornefia porci</name>
    <dbReference type="NCBI Taxonomy" id="2652292"/>
    <lineage>
        <taxon>Bacteria</taxon>
        <taxon>Bacillati</taxon>
        <taxon>Bacillota</taxon>
        <taxon>Clostridia</taxon>
        <taxon>Peptostreptococcales</taxon>
        <taxon>Anaerovoracaceae</taxon>
        <taxon>Hornefia</taxon>
    </lineage>
</organism>
<protein>
    <submittedName>
        <fullName evidence="8">Electron transfer flavoprotein subunit alpha</fullName>
    </submittedName>
</protein>
<name>A0A1Q9JH21_9FIRM</name>
<dbReference type="AlphaFoldDB" id="A0A1Q9JH21"/>
<dbReference type="PANTHER" id="PTHR43153">
    <property type="entry name" value="ELECTRON TRANSFER FLAVOPROTEIN ALPHA"/>
    <property type="match status" value="1"/>
</dbReference>
<dbReference type="Proteomes" id="UP000187404">
    <property type="component" value="Unassembled WGS sequence"/>
</dbReference>
<evidence type="ECO:0000256" key="1">
    <source>
        <dbReference type="ARBA" id="ARBA00005817"/>
    </source>
</evidence>
<evidence type="ECO:0000313" key="9">
    <source>
        <dbReference type="Proteomes" id="UP000187404"/>
    </source>
</evidence>
<dbReference type="SMART" id="SM00893">
    <property type="entry name" value="ETF"/>
    <property type="match status" value="1"/>
</dbReference>
<dbReference type="EMBL" id="MJIE01000001">
    <property type="protein sequence ID" value="OLR55431.1"/>
    <property type="molecule type" value="Genomic_DNA"/>
</dbReference>
<dbReference type="PANTHER" id="PTHR43153:SF1">
    <property type="entry name" value="ELECTRON TRANSFER FLAVOPROTEIN SUBUNIT ALPHA, MITOCHONDRIAL"/>
    <property type="match status" value="1"/>
</dbReference>
<reference evidence="8 9" key="1">
    <citation type="journal article" date="2016" name="Appl. Environ. Microbiol.">
        <title>Function and Phylogeny of Bacterial Butyryl Coenzyme A:Acetate Transferases and Their Diversity in the Proximal Colon of Swine.</title>
        <authorList>
            <person name="Trachsel J."/>
            <person name="Bayles D.O."/>
            <person name="Looft T."/>
            <person name="Levine U.Y."/>
            <person name="Allen H.K."/>
        </authorList>
    </citation>
    <scope>NUCLEOTIDE SEQUENCE [LARGE SCALE GENOMIC DNA]</scope>
    <source>
        <strain evidence="8 9">68-3-10</strain>
    </source>
</reference>
<sequence length="435" mass="47224">MAIEIIKEKCTGCGLCFKACPYDAFEFEPYDGNKLGRVCKVNDKCNFCNQCLTSCKFGAIKEVQVGGAVDLSAYKHIWVYAEQRDGKLMNVALELIGEGYRLAKEISEDTQVCAVLVGNNIDHLASECFEYGADKVYMIQDPLLEHYTTDAYTKVITDAIDVYKPEIVLYGATHIGRDLAPRIAARCNTGLTADCTRLDVKVSSYIDFAKKKTTLDTSTLDPNDPSTGIKQTRPAFGGNLMATIICPKTRPQMSTVRPGVMQKREKVEGATGEIINVKPEISESDIHVQIVDVVKSAKEMVSLTDADIICSGGRGLGDASGFELIKKFADKVGGVVGSSRAAVDAGWIDHSHQVGQTGTTVKPKIYFACGISGAIQHLAGMQTSDIIVAINKDPDAPIFEVADYGIVGDLYKVIPEIIAEWDKAEDLHDAATKKN</sequence>
<evidence type="ECO:0000256" key="2">
    <source>
        <dbReference type="ARBA" id="ARBA00022630"/>
    </source>
</evidence>
<dbReference type="SUPFAM" id="SSF52402">
    <property type="entry name" value="Adenine nucleotide alpha hydrolases-like"/>
    <property type="match status" value="1"/>
</dbReference>
<evidence type="ECO:0000256" key="6">
    <source>
        <dbReference type="ARBA" id="ARBA00023014"/>
    </source>
</evidence>
<dbReference type="InterPro" id="IPR014731">
    <property type="entry name" value="ETF_asu_C"/>
</dbReference>
<keyword evidence="6" id="KW-0411">Iron-sulfur</keyword>
<evidence type="ECO:0000313" key="8">
    <source>
        <dbReference type="EMBL" id="OLR55431.1"/>
    </source>
</evidence>
<dbReference type="InterPro" id="IPR014730">
    <property type="entry name" value="ETF_a/b_N"/>
</dbReference>
<dbReference type="Gene3D" id="3.30.70.20">
    <property type="match status" value="1"/>
</dbReference>
<dbReference type="SUPFAM" id="SSF52467">
    <property type="entry name" value="DHS-like NAD/FAD-binding domain"/>
    <property type="match status" value="1"/>
</dbReference>
<dbReference type="FunFam" id="3.40.50.1220:FF:000001">
    <property type="entry name" value="Electron transfer flavoprotein, alpha subunit"/>
    <property type="match status" value="1"/>
</dbReference>
<dbReference type="GO" id="GO:0050660">
    <property type="term" value="F:flavin adenine dinucleotide binding"/>
    <property type="evidence" value="ECO:0007669"/>
    <property type="project" value="InterPro"/>
</dbReference>
<gene>
    <name evidence="8" type="ORF">BHK98_04755</name>
</gene>
<dbReference type="GO" id="GO:0051536">
    <property type="term" value="F:iron-sulfur cluster binding"/>
    <property type="evidence" value="ECO:0007669"/>
    <property type="project" value="UniProtKB-KW"/>
</dbReference>
<keyword evidence="5" id="KW-0408">Iron</keyword>
<keyword evidence="2" id="KW-0285">Flavoprotein</keyword>
<dbReference type="Gene3D" id="3.40.50.620">
    <property type="entry name" value="HUPs"/>
    <property type="match status" value="1"/>
</dbReference>
<dbReference type="SUPFAM" id="SSF54862">
    <property type="entry name" value="4Fe-4S ferredoxins"/>
    <property type="match status" value="1"/>
</dbReference>
<feature type="domain" description="4Fe-4S ferredoxin-type" evidence="7">
    <location>
        <begin position="1"/>
        <end position="30"/>
    </location>
</feature>
<dbReference type="GO" id="GO:0009055">
    <property type="term" value="F:electron transfer activity"/>
    <property type="evidence" value="ECO:0007669"/>
    <property type="project" value="InterPro"/>
</dbReference>
<evidence type="ECO:0000256" key="5">
    <source>
        <dbReference type="ARBA" id="ARBA00023004"/>
    </source>
</evidence>
<evidence type="ECO:0000259" key="7">
    <source>
        <dbReference type="PROSITE" id="PS51379"/>
    </source>
</evidence>
<dbReference type="InterPro" id="IPR001308">
    <property type="entry name" value="ETF_a/FixB"/>
</dbReference>
<keyword evidence="9" id="KW-1185">Reference proteome</keyword>
<evidence type="ECO:0000256" key="3">
    <source>
        <dbReference type="ARBA" id="ARBA00022723"/>
    </source>
</evidence>
<feature type="domain" description="4Fe-4S ferredoxin-type" evidence="7">
    <location>
        <begin position="36"/>
        <end position="65"/>
    </location>
</feature>
<accession>A0A1Q9JH21</accession>
<dbReference type="InterPro" id="IPR029035">
    <property type="entry name" value="DHS-like_NAD/FAD-binding_dom"/>
</dbReference>
<dbReference type="CDD" id="cd01715">
    <property type="entry name" value="ETF_alpha"/>
    <property type="match status" value="1"/>
</dbReference>
<dbReference type="GO" id="GO:0046872">
    <property type="term" value="F:metal ion binding"/>
    <property type="evidence" value="ECO:0007669"/>
    <property type="project" value="UniProtKB-KW"/>
</dbReference>
<evidence type="ECO:0000256" key="4">
    <source>
        <dbReference type="ARBA" id="ARBA00022827"/>
    </source>
</evidence>
<dbReference type="InterPro" id="IPR014729">
    <property type="entry name" value="Rossmann-like_a/b/a_fold"/>
</dbReference>
<dbReference type="Gene3D" id="3.40.50.1220">
    <property type="entry name" value="TPP-binding domain"/>
    <property type="match status" value="1"/>
</dbReference>
<dbReference type="Pfam" id="PF01012">
    <property type="entry name" value="ETF"/>
    <property type="match status" value="1"/>
</dbReference>
<dbReference type="OrthoDB" id="9770286at2"/>
<dbReference type="Pfam" id="PF00766">
    <property type="entry name" value="ETF_alpha"/>
    <property type="match status" value="1"/>
</dbReference>
<dbReference type="RefSeq" id="WP_075712426.1">
    <property type="nucleotide sequence ID" value="NZ_MJIE01000001.1"/>
</dbReference>
<dbReference type="InterPro" id="IPR017896">
    <property type="entry name" value="4Fe4S_Fe-S-bd"/>
</dbReference>
<dbReference type="InterPro" id="IPR017900">
    <property type="entry name" value="4Fe4S_Fe_S_CS"/>
</dbReference>
<keyword evidence="3" id="KW-0479">Metal-binding</keyword>
<comment type="caution">
    <text evidence="8">The sequence shown here is derived from an EMBL/GenBank/DDBJ whole genome shotgun (WGS) entry which is preliminary data.</text>
</comment>
<dbReference type="PROSITE" id="PS00198">
    <property type="entry name" value="4FE4S_FER_1"/>
    <property type="match status" value="1"/>
</dbReference>
<dbReference type="InterPro" id="IPR033947">
    <property type="entry name" value="ETF_alpha_N"/>
</dbReference>
<dbReference type="PROSITE" id="PS51379">
    <property type="entry name" value="4FE4S_FER_2"/>
    <property type="match status" value="2"/>
</dbReference>
<dbReference type="STRING" id="1261640.BHK98_04755"/>
<dbReference type="Pfam" id="PF12838">
    <property type="entry name" value="Fer4_7"/>
    <property type="match status" value="1"/>
</dbReference>
<dbReference type="GO" id="GO:0033539">
    <property type="term" value="P:fatty acid beta-oxidation using acyl-CoA dehydrogenase"/>
    <property type="evidence" value="ECO:0007669"/>
    <property type="project" value="TreeGrafter"/>
</dbReference>
<proteinExistence type="inferred from homology"/>
<comment type="similarity">
    <text evidence="1">Belongs to the ETF alpha-subunit/FixB family.</text>
</comment>